<proteinExistence type="predicted"/>
<reference evidence="1 2" key="1">
    <citation type="journal article" date="2016" name="Nat. Commun.">
        <title>Thousands of microbial genomes shed light on interconnected biogeochemical processes in an aquifer system.</title>
        <authorList>
            <person name="Anantharaman K."/>
            <person name="Brown C.T."/>
            <person name="Hug L.A."/>
            <person name="Sharon I."/>
            <person name="Castelle C.J."/>
            <person name="Probst A.J."/>
            <person name="Thomas B.C."/>
            <person name="Singh A."/>
            <person name="Wilkins M.J."/>
            <person name="Karaoz U."/>
            <person name="Brodie E.L."/>
            <person name="Williams K.H."/>
            <person name="Hubbard S.S."/>
            <person name="Banfield J.F."/>
        </authorList>
    </citation>
    <scope>NUCLEOTIDE SEQUENCE [LARGE SCALE GENOMIC DNA]</scope>
</reference>
<comment type="caution">
    <text evidence="1">The sequence shown here is derived from an EMBL/GenBank/DDBJ whole genome shotgun (WGS) entry which is preliminary data.</text>
</comment>
<evidence type="ECO:0000313" key="1">
    <source>
        <dbReference type="EMBL" id="OGM10780.1"/>
    </source>
</evidence>
<organism evidence="1 2">
    <name type="scientific">Candidatus Woesebacteria bacterium RBG_16_34_12</name>
    <dbReference type="NCBI Taxonomy" id="1802480"/>
    <lineage>
        <taxon>Bacteria</taxon>
        <taxon>Candidatus Woeseibacteriota</taxon>
    </lineage>
</organism>
<accession>A0A1F7X6S5</accession>
<dbReference type="EMBL" id="MGFS01000028">
    <property type="protein sequence ID" value="OGM10780.1"/>
    <property type="molecule type" value="Genomic_DNA"/>
</dbReference>
<sequence>MISIELNKRMQITEASTDIVEPFKRVVEVAMRRVREGVVDSFKRQRVVLEHDAGNRVYQVIDVHVEKRRLRRKVRSTEGFGMQYGLFIDCIQLDESGNPVSEPNSIQLPRDVSLTTQKNLFLQRGTNPEDINRLAEELAGARKVGQDRYDVAVRKLRERQEVR</sequence>
<name>A0A1F7X6S5_9BACT</name>
<protein>
    <submittedName>
        <fullName evidence="1">Uncharacterized protein</fullName>
    </submittedName>
</protein>
<dbReference type="AlphaFoldDB" id="A0A1F7X6S5"/>
<gene>
    <name evidence="1" type="ORF">A2Z22_02720</name>
</gene>
<evidence type="ECO:0000313" key="2">
    <source>
        <dbReference type="Proteomes" id="UP000177053"/>
    </source>
</evidence>
<dbReference type="Proteomes" id="UP000177053">
    <property type="component" value="Unassembled WGS sequence"/>
</dbReference>